<gene>
    <name evidence="2" type="ORF">UR89_C0016G0007</name>
</gene>
<dbReference type="Proteomes" id="UP000034536">
    <property type="component" value="Unassembled WGS sequence"/>
</dbReference>
<evidence type="ECO:0000256" key="1">
    <source>
        <dbReference type="SAM" id="Phobius"/>
    </source>
</evidence>
<reference evidence="2 3" key="1">
    <citation type="journal article" date="2015" name="Nature">
        <title>rRNA introns, odd ribosomes, and small enigmatic genomes across a large radiation of phyla.</title>
        <authorList>
            <person name="Brown C.T."/>
            <person name="Hug L.A."/>
            <person name="Thomas B.C."/>
            <person name="Sharon I."/>
            <person name="Castelle C.J."/>
            <person name="Singh A."/>
            <person name="Wilkins M.J."/>
            <person name="Williams K.H."/>
            <person name="Banfield J.F."/>
        </authorList>
    </citation>
    <scope>NUCLEOTIDE SEQUENCE [LARGE SCALE GENOMIC DNA]</scope>
</reference>
<dbReference type="AlphaFoldDB" id="A0A0G0D040"/>
<feature type="transmembrane region" description="Helical" evidence="1">
    <location>
        <begin position="12"/>
        <end position="34"/>
    </location>
</feature>
<accession>A0A0G0D040</accession>
<proteinExistence type="predicted"/>
<comment type="caution">
    <text evidence="2">The sequence shown here is derived from an EMBL/GenBank/DDBJ whole genome shotgun (WGS) entry which is preliminary data.</text>
</comment>
<keyword evidence="1" id="KW-0812">Transmembrane</keyword>
<keyword evidence="1" id="KW-0472">Membrane</keyword>
<evidence type="ECO:0000313" key="2">
    <source>
        <dbReference type="EMBL" id="KKP86678.1"/>
    </source>
</evidence>
<organism evidence="2 3">
    <name type="scientific">Candidatus Roizmanbacteria bacterium GW2011_GWA2_35_8</name>
    <dbReference type="NCBI Taxonomy" id="1618479"/>
    <lineage>
        <taxon>Bacteria</taxon>
        <taxon>Candidatus Roizmaniibacteriota</taxon>
    </lineage>
</organism>
<keyword evidence="1" id="KW-1133">Transmembrane helix</keyword>
<dbReference type="EMBL" id="LBQX01000016">
    <property type="protein sequence ID" value="KKP86678.1"/>
    <property type="molecule type" value="Genomic_DNA"/>
</dbReference>
<name>A0A0G0D040_9BACT</name>
<evidence type="ECO:0000313" key="3">
    <source>
        <dbReference type="Proteomes" id="UP000034536"/>
    </source>
</evidence>
<sequence length="168" mass="18483">MNRGSKNKLAVASPGTVITISFFMLLAVILFVLLDPSEQAKKGSDQLITNISTEIYSATVRATVVKLEIPLKAGLTSVLLNSKEGLEAINTLIGIGELKKSFIKNSMNQLSKIYLTTASDQSSYAICFKPESKNFKKNSNNMYDQFGEKTGCNKSKECYYCLNGKMKN</sequence>
<protein>
    <submittedName>
        <fullName evidence="2">Uncharacterized protein</fullName>
    </submittedName>
</protein>